<reference evidence="3" key="1">
    <citation type="submission" date="2021-11" db="EMBL/GenBank/DDBJ databases">
        <title>Genome sequence.</title>
        <authorList>
            <person name="Sun Q."/>
        </authorList>
    </citation>
    <scope>NUCLEOTIDE SEQUENCE</scope>
    <source>
        <strain evidence="3">JC732</strain>
    </source>
</reference>
<evidence type="ECO:0000259" key="2">
    <source>
        <dbReference type="Pfam" id="PF04773"/>
    </source>
</evidence>
<sequence length="463" mass="50923">MSSHIDFLLHGYLDETLTPEQLAELETWINADPANARRFAETVYLDERLEAEIKLQQFSAEDLETPVSRKPVRPARIIAICLALAACLLLIASIPYWYGDSHQASNDVAPQVEEVDDSFVTITLVENVRTATGQELHAGDRLAADQLHLLEGVLHLEFDSGVEVTLEGPAQYQIETVERTHLLSGLLTATVPDGAEGFVVTTPQSEIIDLGTAFGVALNEDGSSIVTVFDGEVEVIGKSDEKRRLVEGESLELNSQGAVSKVAFSPKRFEKLWPAASGIVRSTGAFRFAPPWPRRLDWIESDANIFVFPEGYPVVLEHPCSVNIDAPGRYRRELQLTGGEIPAGTRVRSFILQFNPEDQEDAAAPESDKRIQGSITFTKPILGLIVREEELRATDGVFSLRGGRVPQFKRGLELNGSPFGDGIVLSEDRRTVRLDVSVWGPLIDQIRVIVDASLTQGTYPSDP</sequence>
<comment type="caution">
    <text evidence="3">The sequence shown here is derived from an EMBL/GenBank/DDBJ whole genome shotgun (WGS) entry which is preliminary data.</text>
</comment>
<keyword evidence="4" id="KW-1185">Reference proteome</keyword>
<dbReference type="Proteomes" id="UP001139103">
    <property type="component" value="Unassembled WGS sequence"/>
</dbReference>
<keyword evidence="1" id="KW-0472">Membrane</keyword>
<dbReference type="InterPro" id="IPR006860">
    <property type="entry name" value="FecR"/>
</dbReference>
<evidence type="ECO:0000313" key="3">
    <source>
        <dbReference type="EMBL" id="MCC9627805.1"/>
    </source>
</evidence>
<evidence type="ECO:0000313" key="4">
    <source>
        <dbReference type="Proteomes" id="UP001139103"/>
    </source>
</evidence>
<evidence type="ECO:0000256" key="1">
    <source>
        <dbReference type="SAM" id="Phobius"/>
    </source>
</evidence>
<dbReference type="InterPro" id="IPR012373">
    <property type="entry name" value="Ferrdict_sens_TM"/>
</dbReference>
<dbReference type="AlphaFoldDB" id="A0A9X1SEF6"/>
<dbReference type="GO" id="GO:0016989">
    <property type="term" value="F:sigma factor antagonist activity"/>
    <property type="evidence" value="ECO:0007669"/>
    <property type="project" value="TreeGrafter"/>
</dbReference>
<dbReference type="Pfam" id="PF04773">
    <property type="entry name" value="FecR"/>
    <property type="match status" value="1"/>
</dbReference>
<proteinExistence type="predicted"/>
<dbReference type="RefSeq" id="WP_230216500.1">
    <property type="nucleotide sequence ID" value="NZ_JAJKFT010000004.1"/>
</dbReference>
<keyword evidence="1" id="KW-1133">Transmembrane helix</keyword>
<feature type="domain" description="FecR protein" evidence="2">
    <location>
        <begin position="160"/>
        <end position="234"/>
    </location>
</feature>
<organism evidence="3 4">
    <name type="scientific">Blastopirellula sediminis</name>
    <dbReference type="NCBI Taxonomy" id="2894196"/>
    <lineage>
        <taxon>Bacteria</taxon>
        <taxon>Pseudomonadati</taxon>
        <taxon>Planctomycetota</taxon>
        <taxon>Planctomycetia</taxon>
        <taxon>Pirellulales</taxon>
        <taxon>Pirellulaceae</taxon>
        <taxon>Blastopirellula</taxon>
    </lineage>
</organism>
<feature type="transmembrane region" description="Helical" evidence="1">
    <location>
        <begin position="77"/>
        <end position="98"/>
    </location>
</feature>
<accession>A0A9X1SEF6</accession>
<dbReference type="EMBL" id="JAJKFT010000004">
    <property type="protein sequence ID" value="MCC9627805.1"/>
    <property type="molecule type" value="Genomic_DNA"/>
</dbReference>
<dbReference type="PANTHER" id="PTHR30273:SF2">
    <property type="entry name" value="PROTEIN FECR"/>
    <property type="match status" value="1"/>
</dbReference>
<name>A0A9X1SEF6_9BACT</name>
<gene>
    <name evidence="3" type="ORF">LOC68_05310</name>
</gene>
<protein>
    <submittedName>
        <fullName evidence="3">FecR domain-containing protein</fullName>
    </submittedName>
</protein>
<keyword evidence="1" id="KW-0812">Transmembrane</keyword>
<dbReference type="PANTHER" id="PTHR30273">
    <property type="entry name" value="PERIPLASMIC SIGNAL SENSOR AND SIGMA FACTOR ACTIVATOR FECR-RELATED"/>
    <property type="match status" value="1"/>
</dbReference>
<dbReference type="Gene3D" id="2.60.120.1440">
    <property type="match status" value="1"/>
</dbReference>